<dbReference type="InterPro" id="IPR036525">
    <property type="entry name" value="Tubulin/FtsZ_GTPase_sf"/>
</dbReference>
<dbReference type="GO" id="GO:0005874">
    <property type="term" value="C:microtubule"/>
    <property type="evidence" value="ECO:0007669"/>
    <property type="project" value="UniProtKB-KW"/>
</dbReference>
<dbReference type="SUPFAM" id="SSF55307">
    <property type="entry name" value="Tubulin C-terminal domain-like"/>
    <property type="match status" value="1"/>
</dbReference>
<dbReference type="Pfam" id="PF00091">
    <property type="entry name" value="Tubulin"/>
    <property type="match status" value="2"/>
</dbReference>
<dbReference type="InterPro" id="IPR010856">
    <property type="entry name" value="Gig2-like"/>
</dbReference>
<comment type="similarity">
    <text evidence="2">Belongs to the tubulin family.</text>
</comment>
<dbReference type="InterPro" id="IPR002453">
    <property type="entry name" value="Beta_tubulin"/>
</dbReference>
<keyword evidence="5" id="KW-0493">Microtubule</keyword>
<evidence type="ECO:0000256" key="3">
    <source>
        <dbReference type="ARBA" id="ARBA00011747"/>
    </source>
</evidence>
<comment type="caution">
    <text evidence="12">The sequence shown here is derived from an EMBL/GenBank/DDBJ whole genome shotgun (WGS) entry which is preliminary data.</text>
</comment>
<dbReference type="Pfam" id="PF07350">
    <property type="entry name" value="Gig2-like"/>
    <property type="match status" value="1"/>
</dbReference>
<dbReference type="GO" id="GO:0007017">
    <property type="term" value="P:microtubule-based process"/>
    <property type="evidence" value="ECO:0007669"/>
    <property type="project" value="InterPro"/>
</dbReference>
<evidence type="ECO:0000256" key="8">
    <source>
        <dbReference type="ARBA" id="ARBA00023212"/>
    </source>
</evidence>
<dbReference type="InterPro" id="IPR000217">
    <property type="entry name" value="Tubulin"/>
</dbReference>
<dbReference type="PRINTS" id="PR01163">
    <property type="entry name" value="BETATUBULIN"/>
</dbReference>
<dbReference type="GO" id="GO:0005525">
    <property type="term" value="F:GTP binding"/>
    <property type="evidence" value="ECO:0007669"/>
    <property type="project" value="UniProtKB-KW"/>
</dbReference>
<evidence type="ECO:0000259" key="11">
    <source>
        <dbReference type="SMART" id="SM00865"/>
    </source>
</evidence>
<dbReference type="PROSITE" id="PS00227">
    <property type="entry name" value="TUBULIN"/>
    <property type="match status" value="1"/>
</dbReference>
<dbReference type="Gene3D" id="1.10.287.600">
    <property type="entry name" value="Helix hairpin bin"/>
    <property type="match status" value="1"/>
</dbReference>
<evidence type="ECO:0000259" key="10">
    <source>
        <dbReference type="SMART" id="SM00864"/>
    </source>
</evidence>
<dbReference type="SMART" id="SM00865">
    <property type="entry name" value="Tubulin_C"/>
    <property type="match status" value="1"/>
</dbReference>
<protein>
    <recommendedName>
        <fullName evidence="13">Tubulin beta chain</fullName>
    </recommendedName>
</protein>
<dbReference type="InterPro" id="IPR018316">
    <property type="entry name" value="Tubulin/FtsZ_2-layer-sand-dom"/>
</dbReference>
<dbReference type="SMART" id="SM00864">
    <property type="entry name" value="Tubulin"/>
    <property type="match status" value="1"/>
</dbReference>
<evidence type="ECO:0008006" key="13">
    <source>
        <dbReference type="Google" id="ProtNLM"/>
    </source>
</evidence>
<dbReference type="InterPro" id="IPR023123">
    <property type="entry name" value="Tubulin_C"/>
</dbReference>
<comment type="function">
    <text evidence="9">Tubulin is the major constituent of microtubules, a cylinder consisting of laterally associated linear protofilaments composed of alpha- and beta-tubulin heterodimers. Microtubules grow by the addition of GTP-tubulin dimers to the microtubule end, where a stabilizing cap forms. Below the cap, tubulin dimers are in GDP-bound state, owing to GTPase activity of alpha-tubulin.</text>
</comment>
<keyword evidence="7" id="KW-0342">GTP-binding</keyword>
<evidence type="ECO:0000256" key="9">
    <source>
        <dbReference type="ARBA" id="ARBA00034296"/>
    </source>
</evidence>
<dbReference type="FunFam" id="1.10.287.600:FF:000013">
    <property type="entry name" value="Tubulin beta chain"/>
    <property type="match status" value="1"/>
</dbReference>
<dbReference type="InterPro" id="IPR017975">
    <property type="entry name" value="Tubulin_CS"/>
</dbReference>
<feature type="domain" description="Tubulin/FtsZ 2-layer sandwich" evidence="11">
    <location>
        <begin position="276"/>
        <end position="422"/>
    </location>
</feature>
<dbReference type="SUPFAM" id="SSF51197">
    <property type="entry name" value="Clavaminate synthase-like"/>
    <property type="match status" value="1"/>
</dbReference>
<gene>
    <name evidence="12" type="ORF">JR316_004985</name>
</gene>
<dbReference type="SUPFAM" id="SSF52490">
    <property type="entry name" value="Tubulin nucleotide-binding domain-like"/>
    <property type="match status" value="1"/>
</dbReference>
<evidence type="ECO:0000256" key="2">
    <source>
        <dbReference type="ARBA" id="ARBA00009636"/>
    </source>
</evidence>
<evidence type="ECO:0000313" key="12">
    <source>
        <dbReference type="EMBL" id="KAG5170596.1"/>
    </source>
</evidence>
<dbReference type="InterPro" id="IPR003008">
    <property type="entry name" value="Tubulin_FtsZ_GTPase"/>
</dbReference>
<evidence type="ECO:0000256" key="1">
    <source>
        <dbReference type="ARBA" id="ARBA00004245"/>
    </source>
</evidence>
<reference evidence="12" key="1">
    <citation type="submission" date="2021-02" db="EMBL/GenBank/DDBJ databases">
        <title>Psilocybe cubensis genome.</title>
        <authorList>
            <person name="Mckernan K.J."/>
            <person name="Crawford S."/>
            <person name="Trippe A."/>
            <person name="Kane L.T."/>
            <person name="Mclaughlin S."/>
        </authorList>
    </citation>
    <scope>NUCLEOTIDE SEQUENCE [LARGE SCALE GENOMIC DNA]</scope>
    <source>
        <strain evidence="12">MGC-MH-2018</strain>
    </source>
</reference>
<dbReference type="InterPro" id="IPR008280">
    <property type="entry name" value="Tub_FtsZ_C"/>
</dbReference>
<dbReference type="InterPro" id="IPR027443">
    <property type="entry name" value="IPNS-like_sf"/>
</dbReference>
<dbReference type="EMBL" id="JAFIQS010000004">
    <property type="protein sequence ID" value="KAG5170596.1"/>
    <property type="molecule type" value="Genomic_DNA"/>
</dbReference>
<dbReference type="CDD" id="cd02187">
    <property type="entry name" value="beta_tubulin"/>
    <property type="match status" value="1"/>
</dbReference>
<evidence type="ECO:0000256" key="6">
    <source>
        <dbReference type="ARBA" id="ARBA00022741"/>
    </source>
</evidence>
<dbReference type="Gene3D" id="3.40.50.1440">
    <property type="entry name" value="Tubulin/FtsZ, GTPase domain"/>
    <property type="match status" value="1"/>
</dbReference>
<feature type="domain" description="Tubulin/FtsZ GTPase" evidence="10">
    <location>
        <begin position="55"/>
        <end position="274"/>
    </location>
</feature>
<sequence>MSSCREIVNIQAGQAGNQVMVETVGDAFWQMLLAEHGIDKSGTYQGKDPLQLQRAGVYFEEIRGGSSTRFVPRSVQVDLEAGVCNRLRGGPMGKLFRPDTFITAEPGAGNNWAKGYYTEGAELVDSILVHIFLQFFETPKTLTLLIKDVVRVQAESCDALQGFQILHSLGGGTGAGLGSLMLSKLREEYPDRMMATFSIIPSPKVSETVVEPYNAMLSVHQLVDNSDLTICIDNEALYDICVRTLKVPSPAFPDLNNLIAQVMCGVSTSLRFPGQLNGDLRKLGMNLIPFPRLHFLMPSYAPFYDPKAKHFEKNSVSELTKALFDRRNLLVACDPRFGSVISFPHLVLVSANLATADTLRLLLYSVVTSLLEKLKFADEATRWIPDNVSVSLVRVPPVGQTQSATCLSNSTAIQELFKRTLESFSAMFKRRAFLHWYTGEGMDVMEFSEAENNTLDLVAEYQQYQEATNDTEELDAGQLKRRSFLYPALPRQLLTERTEQLVFYYQLQTKMSLPARFIDLKVQIASSYPDFEKNAIRTWSEILHEMNNVTKTIIEEGTNYVPQVDFADLNNLSSEEVEKIKRKGSVVIRNVVPDEQAIKWKEELKEFVTVNSTVEGLPEGDKQFFQLYWTKPQVQARSHPNVLAATVWLNNLYTVSSQERASTLEGVDLSVPLTYADRFRIRKPGVSWDLHPPHVDGGTIERWEDTSFRRCFEPIFKGDWKSHDPFALEGRLDARSSLYGRPNQSSIFRSFQGWLAMSETAPTQGTLKVFPDVLLSNAYTLLRPFFTPLVPVDSTDIYDGKNWKFDLSTPDFPGIIPRDGGYAGPRPTPELYPNMRLDETMTSVPKVYPGDMVFWHCDVVHSVEREHTGTGDSAVMYIPAVPLTPQNRAYVERQKETFLAGQRPPDFPKGPGEAEYIGTGTIADVISQVGQRAMGLVA</sequence>
<organism evidence="12">
    <name type="scientific">Psilocybe cubensis</name>
    <name type="common">Psychedelic mushroom</name>
    <name type="synonym">Stropharia cubensis</name>
    <dbReference type="NCBI Taxonomy" id="181762"/>
    <lineage>
        <taxon>Eukaryota</taxon>
        <taxon>Fungi</taxon>
        <taxon>Dikarya</taxon>
        <taxon>Basidiomycota</taxon>
        <taxon>Agaricomycotina</taxon>
        <taxon>Agaricomycetes</taxon>
        <taxon>Agaricomycetidae</taxon>
        <taxon>Agaricales</taxon>
        <taxon>Agaricineae</taxon>
        <taxon>Strophariaceae</taxon>
        <taxon>Psilocybe</taxon>
    </lineage>
</organism>
<evidence type="ECO:0000256" key="4">
    <source>
        <dbReference type="ARBA" id="ARBA00022490"/>
    </source>
</evidence>
<proteinExistence type="inferred from homology"/>
<dbReference type="Pfam" id="PF03953">
    <property type="entry name" value="Tubulin_C"/>
    <property type="match status" value="1"/>
</dbReference>
<accession>A0A8H7Y346</accession>
<dbReference type="PANTHER" id="PTHR11588">
    <property type="entry name" value="TUBULIN"/>
    <property type="match status" value="1"/>
</dbReference>
<dbReference type="GO" id="GO:0003924">
    <property type="term" value="F:GTPase activity"/>
    <property type="evidence" value="ECO:0007669"/>
    <property type="project" value="InterPro"/>
</dbReference>
<comment type="subunit">
    <text evidence="3">Dimer of alpha and beta chains. A typical microtubule is a hollow water-filled tube with an outer diameter of 25 nm and an inner diameter of 15 nM. Alpha-beta heterodimers associate head-to-tail to form protofilaments running lengthwise along the microtubule wall with the beta-tubulin subunit facing the microtubule plus end conferring a structural polarity. Microtubules usually have 13 protofilaments but different protofilament numbers can be found in some organisms and specialized cells.</text>
</comment>
<evidence type="ECO:0000256" key="7">
    <source>
        <dbReference type="ARBA" id="ARBA00023134"/>
    </source>
</evidence>
<name>A0A8H7Y346_PSICU</name>
<dbReference type="PRINTS" id="PR01161">
    <property type="entry name" value="TUBULIN"/>
</dbReference>
<dbReference type="Gene3D" id="2.60.120.330">
    <property type="entry name" value="B-lactam Antibiotic, Isopenicillin N Synthase, Chain"/>
    <property type="match status" value="1"/>
</dbReference>
<dbReference type="GO" id="GO:0005200">
    <property type="term" value="F:structural constituent of cytoskeleton"/>
    <property type="evidence" value="ECO:0007669"/>
    <property type="project" value="InterPro"/>
</dbReference>
<keyword evidence="4" id="KW-0963">Cytoplasm</keyword>
<comment type="subcellular location">
    <subcellularLocation>
        <location evidence="1">Cytoplasm</location>
        <location evidence="1">Cytoskeleton</location>
    </subcellularLocation>
</comment>
<keyword evidence="8" id="KW-0206">Cytoskeleton</keyword>
<evidence type="ECO:0000256" key="5">
    <source>
        <dbReference type="ARBA" id="ARBA00022701"/>
    </source>
</evidence>
<keyword evidence="6" id="KW-0547">Nucleotide-binding</keyword>
<dbReference type="AlphaFoldDB" id="A0A8H7Y346"/>